<dbReference type="SUPFAM" id="SSF48008">
    <property type="entry name" value="GntR ligand-binding domain-like"/>
    <property type="match status" value="1"/>
</dbReference>
<dbReference type="InterPro" id="IPR011711">
    <property type="entry name" value="GntR_C"/>
</dbReference>
<reference evidence="5 6" key="1">
    <citation type="submission" date="2017-09" db="EMBL/GenBank/DDBJ databases">
        <authorList>
            <person name="Ehlers B."/>
            <person name="Leendertz F.H."/>
        </authorList>
    </citation>
    <scope>NUCLEOTIDE SEQUENCE [LARGE SCALE GENOMIC DNA]</scope>
    <source>
        <strain evidence="5 6">DSM 46844</strain>
    </source>
</reference>
<dbReference type="InterPro" id="IPR000524">
    <property type="entry name" value="Tscrpt_reg_HTH_GntR"/>
</dbReference>
<dbReference type="SUPFAM" id="SSF46785">
    <property type="entry name" value="Winged helix' DNA-binding domain"/>
    <property type="match status" value="1"/>
</dbReference>
<dbReference type="Pfam" id="PF07729">
    <property type="entry name" value="FCD"/>
    <property type="match status" value="1"/>
</dbReference>
<organism evidence="5 6">
    <name type="scientific">Geodermatophilus sabuli</name>
    <dbReference type="NCBI Taxonomy" id="1564158"/>
    <lineage>
        <taxon>Bacteria</taxon>
        <taxon>Bacillati</taxon>
        <taxon>Actinomycetota</taxon>
        <taxon>Actinomycetes</taxon>
        <taxon>Geodermatophilales</taxon>
        <taxon>Geodermatophilaceae</taxon>
        <taxon>Geodermatophilus</taxon>
    </lineage>
</organism>
<keyword evidence="1" id="KW-0805">Transcription regulation</keyword>
<evidence type="ECO:0000256" key="1">
    <source>
        <dbReference type="ARBA" id="ARBA00023015"/>
    </source>
</evidence>
<name>A0A285EKM1_9ACTN</name>
<dbReference type="CDD" id="cd07377">
    <property type="entry name" value="WHTH_GntR"/>
    <property type="match status" value="1"/>
</dbReference>
<dbReference type="AlphaFoldDB" id="A0A285EKM1"/>
<proteinExistence type="predicted"/>
<dbReference type="Pfam" id="PF00392">
    <property type="entry name" value="GntR"/>
    <property type="match status" value="1"/>
</dbReference>
<dbReference type="Gene3D" id="1.20.120.530">
    <property type="entry name" value="GntR ligand-binding domain-like"/>
    <property type="match status" value="1"/>
</dbReference>
<dbReference type="InterPro" id="IPR008920">
    <property type="entry name" value="TF_FadR/GntR_C"/>
</dbReference>
<evidence type="ECO:0000313" key="6">
    <source>
        <dbReference type="Proteomes" id="UP000219514"/>
    </source>
</evidence>
<dbReference type="SMART" id="SM00345">
    <property type="entry name" value="HTH_GNTR"/>
    <property type="match status" value="1"/>
</dbReference>
<dbReference type="GO" id="GO:0003677">
    <property type="term" value="F:DNA binding"/>
    <property type="evidence" value="ECO:0007669"/>
    <property type="project" value="UniProtKB-KW"/>
</dbReference>
<evidence type="ECO:0000259" key="4">
    <source>
        <dbReference type="PROSITE" id="PS50949"/>
    </source>
</evidence>
<dbReference type="InterPro" id="IPR036388">
    <property type="entry name" value="WH-like_DNA-bd_sf"/>
</dbReference>
<keyword evidence="6" id="KW-1185">Reference proteome</keyword>
<sequence length="234" mass="25478">MQPLGRGLVPMSQRTSEGVARILRTEIFSGQLKPGEPLPERLIAEQLGVSRTPVREALFTLQSEGLVELTPNRGASVRTVTAHDIVQIYSLRGVLESYAAREAARTRTRQDLDALEDAHAKLERITASGGTAPEQALADLAFHTLISEATGSRLLHTIMGQVLAFTVSYRSNYSYPTARTAAAIAEHRAILDALRDGDADGAERLMREHIASSSRFALEQFHDPEHVPGLGTTD</sequence>
<feature type="domain" description="HTH gntR-type" evidence="4">
    <location>
        <begin position="13"/>
        <end position="80"/>
    </location>
</feature>
<dbReference type="InterPro" id="IPR036390">
    <property type="entry name" value="WH_DNA-bd_sf"/>
</dbReference>
<dbReference type="PROSITE" id="PS50949">
    <property type="entry name" value="HTH_GNTR"/>
    <property type="match status" value="1"/>
</dbReference>
<dbReference type="OrthoDB" id="4164516at2"/>
<dbReference type="EMBL" id="OBDO01000019">
    <property type="protein sequence ID" value="SNX99393.1"/>
    <property type="molecule type" value="Genomic_DNA"/>
</dbReference>
<protein>
    <submittedName>
        <fullName evidence="5">Transcriptional regulator, GntR family</fullName>
    </submittedName>
</protein>
<evidence type="ECO:0000313" key="5">
    <source>
        <dbReference type="EMBL" id="SNX99393.1"/>
    </source>
</evidence>
<dbReference type="PANTHER" id="PTHR43537:SF24">
    <property type="entry name" value="GLUCONATE OPERON TRANSCRIPTIONAL REPRESSOR"/>
    <property type="match status" value="1"/>
</dbReference>
<dbReference type="Proteomes" id="UP000219514">
    <property type="component" value="Unassembled WGS sequence"/>
</dbReference>
<dbReference type="SMART" id="SM00895">
    <property type="entry name" value="FCD"/>
    <property type="match status" value="1"/>
</dbReference>
<dbReference type="GO" id="GO:0003700">
    <property type="term" value="F:DNA-binding transcription factor activity"/>
    <property type="evidence" value="ECO:0007669"/>
    <property type="project" value="InterPro"/>
</dbReference>
<gene>
    <name evidence="5" type="ORF">SAMN06893097_1197</name>
</gene>
<keyword evidence="2" id="KW-0238">DNA-binding</keyword>
<dbReference type="RefSeq" id="WP_097209293.1">
    <property type="nucleotide sequence ID" value="NZ_JACHXB010000011.1"/>
</dbReference>
<accession>A0A285EKM1</accession>
<dbReference type="PRINTS" id="PR00035">
    <property type="entry name" value="HTHGNTR"/>
</dbReference>
<keyword evidence="3" id="KW-0804">Transcription</keyword>
<evidence type="ECO:0000256" key="3">
    <source>
        <dbReference type="ARBA" id="ARBA00023163"/>
    </source>
</evidence>
<evidence type="ECO:0000256" key="2">
    <source>
        <dbReference type="ARBA" id="ARBA00023125"/>
    </source>
</evidence>
<dbReference type="Gene3D" id="1.10.10.10">
    <property type="entry name" value="Winged helix-like DNA-binding domain superfamily/Winged helix DNA-binding domain"/>
    <property type="match status" value="1"/>
</dbReference>
<dbReference type="PANTHER" id="PTHR43537">
    <property type="entry name" value="TRANSCRIPTIONAL REGULATOR, GNTR FAMILY"/>
    <property type="match status" value="1"/>
</dbReference>